<evidence type="ECO:0000313" key="1">
    <source>
        <dbReference type="EMBL" id="DAF85316.1"/>
    </source>
</evidence>
<protein>
    <submittedName>
        <fullName evidence="1">Major capsid protein</fullName>
    </submittedName>
</protein>
<proteinExistence type="predicted"/>
<dbReference type="InterPro" id="IPR056401">
    <property type="entry name" value="Crass_capsid"/>
</dbReference>
<sequence>MSHDEDSATIHKMATFGVCVLDPTRTMSLIPAILQG</sequence>
<name>A0A8S5TSX3_9CAUD</name>
<dbReference type="EMBL" id="BK015923">
    <property type="protein sequence ID" value="DAF85316.1"/>
    <property type="molecule type" value="Genomic_DNA"/>
</dbReference>
<dbReference type="Pfam" id="PF23898">
    <property type="entry name" value="Crass_capsid"/>
    <property type="match status" value="1"/>
</dbReference>
<organism evidence="1">
    <name type="scientific">CrAss-like virus sp. ct3KQ27</name>
    <dbReference type="NCBI Taxonomy" id="2825834"/>
    <lineage>
        <taxon>Viruses</taxon>
        <taxon>Duplodnaviria</taxon>
        <taxon>Heunggongvirae</taxon>
        <taxon>Uroviricota</taxon>
        <taxon>Caudoviricetes</taxon>
        <taxon>Crassvirales</taxon>
    </lineage>
</organism>
<accession>A0A8S5TSX3</accession>
<reference evidence="1" key="1">
    <citation type="journal article" date="2021" name="Proc. Natl. Acad. Sci. U.S.A.">
        <title>A Catalog of Tens of Thousands of Viruses from Human Metagenomes Reveals Hidden Associations with Chronic Diseases.</title>
        <authorList>
            <person name="Tisza M.J."/>
            <person name="Buck C.B."/>
        </authorList>
    </citation>
    <scope>NUCLEOTIDE SEQUENCE</scope>
    <source>
        <strain evidence="1">Ct3KQ27</strain>
    </source>
</reference>